<keyword evidence="2" id="KW-1003">Cell membrane</keyword>
<name>A0A0F4Z2T8_RASE3</name>
<gene>
    <name evidence="12" type="ORF">T310_1107</name>
</gene>
<dbReference type="GO" id="GO:0098552">
    <property type="term" value="C:side of membrane"/>
    <property type="evidence" value="ECO:0007669"/>
    <property type="project" value="UniProtKB-KW"/>
</dbReference>
<dbReference type="Proteomes" id="UP000053958">
    <property type="component" value="Unassembled WGS sequence"/>
</dbReference>
<keyword evidence="3" id="KW-0336">GPI-anchor</keyword>
<protein>
    <recommendedName>
        <fullName evidence="11">Copper acquisition factor BIM1-like domain-containing protein</fullName>
    </recommendedName>
</protein>
<comment type="subcellular location">
    <subcellularLocation>
        <location evidence="1">Cell membrane</location>
        <topology evidence="1">Lipid-anchor</topology>
        <topology evidence="1">GPI-anchor</topology>
    </subcellularLocation>
</comment>
<dbReference type="STRING" id="1408163.A0A0F4Z2T8"/>
<feature type="region of interest" description="Disordered" evidence="8">
    <location>
        <begin position="186"/>
        <end position="210"/>
    </location>
</feature>
<comment type="caution">
    <text evidence="12">The sequence shown here is derived from an EMBL/GenBank/DDBJ whole genome shotgun (WGS) entry which is preliminary data.</text>
</comment>
<evidence type="ECO:0000256" key="6">
    <source>
        <dbReference type="ARBA" id="ARBA00023180"/>
    </source>
</evidence>
<dbReference type="Pfam" id="PF20238">
    <property type="entry name" value="BIM1-like_dom"/>
    <property type="match status" value="1"/>
</dbReference>
<evidence type="ECO:0000256" key="10">
    <source>
        <dbReference type="SAM" id="SignalP"/>
    </source>
</evidence>
<feature type="domain" description="Copper acquisition factor BIM1-like" evidence="11">
    <location>
        <begin position="31"/>
        <end position="176"/>
    </location>
</feature>
<evidence type="ECO:0000313" key="12">
    <source>
        <dbReference type="EMBL" id="KKA24839.1"/>
    </source>
</evidence>
<keyword evidence="4 10" id="KW-0732">Signal</keyword>
<organism evidence="12 13">
    <name type="scientific">Rasamsonia emersonii (strain ATCC 16479 / CBS 393.64 / IMI 116815)</name>
    <dbReference type="NCBI Taxonomy" id="1408163"/>
    <lineage>
        <taxon>Eukaryota</taxon>
        <taxon>Fungi</taxon>
        <taxon>Dikarya</taxon>
        <taxon>Ascomycota</taxon>
        <taxon>Pezizomycotina</taxon>
        <taxon>Eurotiomycetes</taxon>
        <taxon>Eurotiomycetidae</taxon>
        <taxon>Eurotiales</taxon>
        <taxon>Trichocomaceae</taxon>
        <taxon>Rasamsonia</taxon>
    </lineage>
</organism>
<feature type="chain" id="PRO_5002482326" description="Copper acquisition factor BIM1-like domain-containing protein" evidence="10">
    <location>
        <begin position="26"/>
        <end position="264"/>
    </location>
</feature>
<evidence type="ECO:0000256" key="9">
    <source>
        <dbReference type="SAM" id="Phobius"/>
    </source>
</evidence>
<proteinExistence type="predicted"/>
<keyword evidence="6" id="KW-0325">Glycoprotein</keyword>
<dbReference type="InterPro" id="IPR046530">
    <property type="entry name" value="BIM1-like_dom"/>
</dbReference>
<dbReference type="GeneID" id="25313458"/>
<feature type="signal peptide" evidence="10">
    <location>
        <begin position="1"/>
        <end position="25"/>
    </location>
</feature>
<keyword evidence="13" id="KW-1185">Reference proteome</keyword>
<evidence type="ECO:0000256" key="7">
    <source>
        <dbReference type="ARBA" id="ARBA00023288"/>
    </source>
</evidence>
<evidence type="ECO:0000313" key="13">
    <source>
        <dbReference type="Proteomes" id="UP000053958"/>
    </source>
</evidence>
<dbReference type="PANTHER" id="PTHR34992:SF5">
    <property type="entry name" value="ANCHORED PROTEIN, PUTATIVE (AFU_ORTHOLOGUE AFUA_6G02800)-RELATED"/>
    <property type="match status" value="1"/>
</dbReference>
<dbReference type="GO" id="GO:0005886">
    <property type="term" value="C:plasma membrane"/>
    <property type="evidence" value="ECO:0007669"/>
    <property type="project" value="UniProtKB-SubCell"/>
</dbReference>
<evidence type="ECO:0000259" key="11">
    <source>
        <dbReference type="Pfam" id="PF20238"/>
    </source>
</evidence>
<evidence type="ECO:0000256" key="1">
    <source>
        <dbReference type="ARBA" id="ARBA00004609"/>
    </source>
</evidence>
<accession>A0A0F4Z2T8</accession>
<dbReference type="InterPro" id="IPR046936">
    <property type="entry name" value="BIM1-like"/>
</dbReference>
<sequence>MILFLVIYLFPAALLASIFALHANAQESDDMGPAAFLWPPDRAWSATEDNTPPCGSAAGITNRTKFPLTNGAVALVLQDDSYNINLAISYSNNPTSNSDFSTIVSSKYFPELYPGHECYAVPNPPSNIVSGSNATLQIQYVSTFDTSRNQTFYACSDITYVPLNQFTTDILCFNVSVEDPDVTSSKIGGATTTSTGTSTAQATAETSNNGGPPGGAIAGIVIGTVVGASLAFGALFILRRRFRQRARRQKTVQFRLNELTNPGK</sequence>
<dbReference type="AlphaFoldDB" id="A0A0F4Z2T8"/>
<keyword evidence="9" id="KW-1133">Transmembrane helix</keyword>
<evidence type="ECO:0000256" key="2">
    <source>
        <dbReference type="ARBA" id="ARBA00022475"/>
    </source>
</evidence>
<dbReference type="CDD" id="cd21176">
    <property type="entry name" value="LPMO_auxiliary-like"/>
    <property type="match status" value="1"/>
</dbReference>
<feature type="transmembrane region" description="Helical" evidence="9">
    <location>
        <begin position="216"/>
        <end position="238"/>
    </location>
</feature>
<reference evidence="12 13" key="1">
    <citation type="submission" date="2015-04" db="EMBL/GenBank/DDBJ databases">
        <authorList>
            <person name="Heijne W.H."/>
            <person name="Fedorova N.D."/>
            <person name="Nierman W.C."/>
            <person name="Vollebregt A.W."/>
            <person name="Zhao Z."/>
            <person name="Wu L."/>
            <person name="Kumar M."/>
            <person name="Stam H."/>
            <person name="van den Berg M.A."/>
            <person name="Pel H.J."/>
        </authorList>
    </citation>
    <scope>NUCLEOTIDE SEQUENCE [LARGE SCALE GENOMIC DNA]</scope>
    <source>
        <strain evidence="12 13">CBS 393.64</strain>
    </source>
</reference>
<evidence type="ECO:0000256" key="8">
    <source>
        <dbReference type="SAM" id="MobiDB-lite"/>
    </source>
</evidence>
<evidence type="ECO:0000256" key="3">
    <source>
        <dbReference type="ARBA" id="ARBA00022622"/>
    </source>
</evidence>
<feature type="compositionally biased region" description="Low complexity" evidence="8">
    <location>
        <begin position="186"/>
        <end position="207"/>
    </location>
</feature>
<dbReference type="OrthoDB" id="4226816at2759"/>
<keyword evidence="9" id="KW-0812">Transmembrane</keyword>
<evidence type="ECO:0000256" key="5">
    <source>
        <dbReference type="ARBA" id="ARBA00023136"/>
    </source>
</evidence>
<dbReference type="PANTHER" id="PTHR34992">
    <property type="entry name" value="HYPHAL ANASTAMOSIS-7 PROTEIN"/>
    <property type="match status" value="1"/>
</dbReference>
<keyword evidence="7" id="KW-0449">Lipoprotein</keyword>
<evidence type="ECO:0000256" key="4">
    <source>
        <dbReference type="ARBA" id="ARBA00022729"/>
    </source>
</evidence>
<dbReference type="RefSeq" id="XP_013331451.1">
    <property type="nucleotide sequence ID" value="XM_013475997.1"/>
</dbReference>
<keyword evidence="5 9" id="KW-0472">Membrane</keyword>
<dbReference type="EMBL" id="LASV01000046">
    <property type="protein sequence ID" value="KKA24839.1"/>
    <property type="molecule type" value="Genomic_DNA"/>
</dbReference>